<dbReference type="EMBL" id="QWVT01000034">
    <property type="protein sequence ID" value="RID82603.1"/>
    <property type="molecule type" value="Genomic_DNA"/>
</dbReference>
<accession>A0A398B4G9</accession>
<proteinExistence type="predicted"/>
<evidence type="ECO:0000313" key="3">
    <source>
        <dbReference type="Proteomes" id="UP000265816"/>
    </source>
</evidence>
<sequence length="227" mass="24641">MKTMVKKKSQLIISLLFIFSLSMIVSACSNSEKNVSSDKGDLKVIQMDGSFAIDVNDPKETVGDADYVFLGRVVQDVNTVYKNPVTIETSDGAKEVSTPYTNYKVTVLKNIKGDLITDTSMPIQKAGGINKDGSSVVLYEDDDLPEVGKSYVFLAYAQDDGSLLVSGPNSSIYVEGVNQDVTSKKIAKNTASLNEGSLDLISEYENAYENEIATDRDRSVAAFDANQ</sequence>
<reference evidence="2 3" key="1">
    <citation type="submission" date="2018-08" db="EMBL/GenBank/DDBJ databases">
        <title>Bacillus jemisoniae sp. nov., Bacillus chryseoplanitiae sp. nov., Bacillus resnikiae sp. nov., and Bacillus frankliniae sp. nov., isolated from Viking spacecraft and associated surfaces.</title>
        <authorList>
            <person name="Seuylemezian A."/>
            <person name="Vaishampayan P."/>
        </authorList>
    </citation>
    <scope>NUCLEOTIDE SEQUENCE [LARGE SCALE GENOMIC DNA]</scope>
    <source>
        <strain evidence="2 3">JJ-247</strain>
    </source>
</reference>
<dbReference type="RefSeq" id="WP_119114330.1">
    <property type="nucleotide sequence ID" value="NZ_JABUHL010000003.1"/>
</dbReference>
<evidence type="ECO:0000313" key="2">
    <source>
        <dbReference type="EMBL" id="RID82603.1"/>
    </source>
</evidence>
<feature type="signal peptide" evidence="1">
    <location>
        <begin position="1"/>
        <end position="27"/>
    </location>
</feature>
<organism evidence="2 3">
    <name type="scientific">Mesobacillus zeae</name>
    <dbReference type="NCBI Taxonomy" id="1917180"/>
    <lineage>
        <taxon>Bacteria</taxon>
        <taxon>Bacillati</taxon>
        <taxon>Bacillota</taxon>
        <taxon>Bacilli</taxon>
        <taxon>Bacillales</taxon>
        <taxon>Bacillaceae</taxon>
        <taxon>Mesobacillus</taxon>
    </lineage>
</organism>
<keyword evidence="1" id="KW-0732">Signal</keyword>
<comment type="caution">
    <text evidence="2">The sequence shown here is derived from an EMBL/GenBank/DDBJ whole genome shotgun (WGS) entry which is preliminary data.</text>
</comment>
<name>A0A398B4G9_9BACI</name>
<evidence type="ECO:0000256" key="1">
    <source>
        <dbReference type="SAM" id="SignalP"/>
    </source>
</evidence>
<evidence type="ECO:0008006" key="4">
    <source>
        <dbReference type="Google" id="ProtNLM"/>
    </source>
</evidence>
<gene>
    <name evidence="2" type="ORF">D1970_18445</name>
</gene>
<dbReference type="OrthoDB" id="2974337at2"/>
<keyword evidence="3" id="KW-1185">Reference proteome</keyword>
<feature type="chain" id="PRO_5017450974" description="Cell surface protein" evidence="1">
    <location>
        <begin position="28"/>
        <end position="227"/>
    </location>
</feature>
<dbReference type="AlphaFoldDB" id="A0A398B4G9"/>
<protein>
    <recommendedName>
        <fullName evidence="4">Cell surface protein</fullName>
    </recommendedName>
</protein>
<dbReference type="PROSITE" id="PS51257">
    <property type="entry name" value="PROKAR_LIPOPROTEIN"/>
    <property type="match status" value="1"/>
</dbReference>
<dbReference type="Proteomes" id="UP000265816">
    <property type="component" value="Unassembled WGS sequence"/>
</dbReference>